<protein>
    <submittedName>
        <fullName evidence="4">Diaminopropionate ammonia-lyase</fullName>
        <ecNumber evidence="4">4.3.1.15</ecNumber>
    </submittedName>
</protein>
<comment type="caution">
    <text evidence="4">The sequence shown here is derived from an EMBL/GenBank/DDBJ whole genome shotgun (WGS) entry which is preliminary data.</text>
</comment>
<dbReference type="CDD" id="cd00640">
    <property type="entry name" value="Trp-synth-beta_II"/>
    <property type="match status" value="1"/>
</dbReference>
<dbReference type="PANTHER" id="PTHR42937">
    <property type="match status" value="1"/>
</dbReference>
<keyword evidence="4" id="KW-0456">Lyase</keyword>
<evidence type="ECO:0000259" key="3">
    <source>
        <dbReference type="Pfam" id="PF00291"/>
    </source>
</evidence>
<feature type="domain" description="Tryptophan synthase beta chain-like PALP" evidence="3">
    <location>
        <begin position="39"/>
        <end position="345"/>
    </location>
</feature>
<dbReference type="NCBIfam" id="NF006058">
    <property type="entry name" value="PRK08206.1"/>
    <property type="match status" value="1"/>
</dbReference>
<comment type="cofactor">
    <cofactor evidence="1">
        <name>pyridoxal 5'-phosphate</name>
        <dbReference type="ChEBI" id="CHEBI:597326"/>
    </cofactor>
</comment>
<dbReference type="Gene3D" id="3.40.50.1100">
    <property type="match status" value="3"/>
</dbReference>
<evidence type="ECO:0000256" key="2">
    <source>
        <dbReference type="ARBA" id="ARBA00022898"/>
    </source>
</evidence>
<dbReference type="InterPro" id="IPR010081">
    <property type="entry name" value="DiNH2opropionate_NH3_lyase"/>
</dbReference>
<dbReference type="InterPro" id="IPR001926">
    <property type="entry name" value="TrpB-like_PALP"/>
</dbReference>
<dbReference type="GO" id="GO:1901605">
    <property type="term" value="P:alpha-amino acid metabolic process"/>
    <property type="evidence" value="ECO:0007669"/>
    <property type="project" value="UniProtKB-ARBA"/>
</dbReference>
<keyword evidence="2" id="KW-0663">Pyridoxal phosphate</keyword>
<gene>
    <name evidence="4" type="primary">dpaL</name>
    <name evidence="4" type="ORF">OXPF_30090</name>
</gene>
<reference evidence="4 5" key="1">
    <citation type="submission" date="2015-09" db="EMBL/GenBank/DDBJ databases">
        <title>Genome sequence of Oxobacter pfennigii DSM 3222.</title>
        <authorList>
            <person name="Poehlein A."/>
            <person name="Bengelsdorf F.R."/>
            <person name="Schiel-Bengelsdorf B."/>
            <person name="Duerre P."/>
            <person name="Daniel R."/>
        </authorList>
    </citation>
    <scope>NUCLEOTIDE SEQUENCE [LARGE SCALE GENOMIC DNA]</scope>
    <source>
        <strain evidence="4 5">DSM 3222</strain>
    </source>
</reference>
<dbReference type="GO" id="GO:0030170">
    <property type="term" value="F:pyridoxal phosphate binding"/>
    <property type="evidence" value="ECO:0007669"/>
    <property type="project" value="InterPro"/>
</dbReference>
<keyword evidence="5" id="KW-1185">Reference proteome</keyword>
<accession>A0A0N8NT15</accession>
<evidence type="ECO:0000313" key="5">
    <source>
        <dbReference type="Proteomes" id="UP000050326"/>
    </source>
</evidence>
<dbReference type="NCBIfam" id="TIGR01747">
    <property type="entry name" value="diampropi_NH3ly"/>
    <property type="match status" value="1"/>
</dbReference>
<organism evidence="4 5">
    <name type="scientific">Oxobacter pfennigii</name>
    <dbReference type="NCBI Taxonomy" id="36849"/>
    <lineage>
        <taxon>Bacteria</taxon>
        <taxon>Bacillati</taxon>
        <taxon>Bacillota</taxon>
        <taxon>Clostridia</taxon>
        <taxon>Eubacteriales</taxon>
        <taxon>Clostridiaceae</taxon>
        <taxon>Oxobacter</taxon>
    </lineage>
</organism>
<sequence>MEIKWAKNTMPKSQLNNVDCYITADDAKCAYSFHKTIPGYKITPLVKLKSLAQHFGVGEIYVKDESKRFDLNAFKITGAGFAMAKYLSISLGKDISEVTFEELKSPKTKKKTGDITFYSATDGNHGRAVAWMASKLGYKAVINMPKGSTERRRQNILNTGAQCVITEMNYDDTVRYTNNQAKENNGIVVQDTAWKGYEEIPTWIMQGYSAMALEIEEQMDYPPTHIFLQAGVGSFASAIQSYYANVYKENPPMVVIVESDQADCFYLSALANDGKARFKKGDMLTLMAGLACGEPNTISFEIIKNHSAYFASCADIVTAYGMRILGNPMGQDERIMSGESGAVTTGLLAYIMTDTKYQSFRKELKLDKNSKILLISTEGDTDPECYRDVVWRGRNQYSK</sequence>
<dbReference type="GO" id="GO:0008838">
    <property type="term" value="F:diaminopropionate ammonia-lyase activity"/>
    <property type="evidence" value="ECO:0007669"/>
    <property type="project" value="UniProtKB-EC"/>
</dbReference>
<dbReference type="Pfam" id="PF00291">
    <property type="entry name" value="PALP"/>
    <property type="match status" value="1"/>
</dbReference>
<dbReference type="InterPro" id="IPR019871">
    <property type="entry name" value="DiNH2propionate_NH3-lyase_sub"/>
</dbReference>
<name>A0A0N8NT15_9CLOT</name>
<dbReference type="STRING" id="36849.OXPF_30090"/>
<dbReference type="EC" id="4.3.1.15" evidence="4"/>
<dbReference type="NCBIfam" id="TIGR03528">
    <property type="entry name" value="2_3_DAP_am_ly"/>
    <property type="match status" value="1"/>
</dbReference>
<dbReference type="SUPFAM" id="SSF53686">
    <property type="entry name" value="Tryptophan synthase beta subunit-like PLP-dependent enzymes"/>
    <property type="match status" value="1"/>
</dbReference>
<evidence type="ECO:0000256" key="1">
    <source>
        <dbReference type="ARBA" id="ARBA00001933"/>
    </source>
</evidence>
<evidence type="ECO:0000313" key="4">
    <source>
        <dbReference type="EMBL" id="KPU43568.1"/>
    </source>
</evidence>
<dbReference type="Proteomes" id="UP000050326">
    <property type="component" value="Unassembled WGS sequence"/>
</dbReference>
<dbReference type="EMBL" id="LKET01000039">
    <property type="protein sequence ID" value="KPU43568.1"/>
    <property type="molecule type" value="Genomic_DNA"/>
</dbReference>
<dbReference type="PANTHER" id="PTHR42937:SF1">
    <property type="entry name" value="DIAMINOPROPIONATE AMMONIA-LYASE"/>
    <property type="match status" value="1"/>
</dbReference>
<dbReference type="InterPro" id="IPR036052">
    <property type="entry name" value="TrpB-like_PALP_sf"/>
</dbReference>
<proteinExistence type="predicted"/>
<dbReference type="PATRIC" id="fig|36849.3.peg.3190"/>
<dbReference type="AlphaFoldDB" id="A0A0N8NT15"/>